<feature type="compositionally biased region" description="Basic and acidic residues" evidence="1">
    <location>
        <begin position="63"/>
        <end position="84"/>
    </location>
</feature>
<dbReference type="RefSeq" id="WP_106586704.1">
    <property type="nucleotide sequence ID" value="NZ_PYGA01000034.1"/>
</dbReference>
<comment type="caution">
    <text evidence="3">The sequence shown here is derived from an EMBL/GenBank/DDBJ whole genome shotgun (WGS) entry which is preliminary data.</text>
</comment>
<dbReference type="EMBL" id="PYGA01000034">
    <property type="protein sequence ID" value="PSK86546.1"/>
    <property type="molecule type" value="Genomic_DNA"/>
</dbReference>
<evidence type="ECO:0000313" key="4">
    <source>
        <dbReference type="Proteomes" id="UP000240542"/>
    </source>
</evidence>
<organism evidence="3 4">
    <name type="scientific">Murinocardiopsis flavida</name>
    <dbReference type="NCBI Taxonomy" id="645275"/>
    <lineage>
        <taxon>Bacteria</taxon>
        <taxon>Bacillati</taxon>
        <taxon>Actinomycetota</taxon>
        <taxon>Actinomycetes</taxon>
        <taxon>Streptosporangiales</taxon>
        <taxon>Nocardiopsidaceae</taxon>
        <taxon>Murinocardiopsis</taxon>
    </lineage>
</organism>
<keyword evidence="2" id="KW-1133">Transmembrane helix</keyword>
<dbReference type="Proteomes" id="UP000240542">
    <property type="component" value="Unassembled WGS sequence"/>
</dbReference>
<sequence length="408" mass="43668">MRKSDSAGRAGARRSRRSRSGDPEQRSRPGRRAGGEPRRGRGQRAAEPYPGERAEDSYDDTYGDDRYPDDRYDGSRHDTTHPDYDPDYDAPGDHGGPADDWDDPDGADPRETRSEARGGSRRARKAVQSDPLSRFSASALKRVSVLGDRPNQIVYSLAGQSRGRSGTVVLAGLLGLTGLAMVVLLAVLVYLLLSGSTAGSSANNAAPIIDPPDGHSTLQPELYHEQPDQEIFAPIAERPKDAKPMTEKQVFGDTGSLELDSTKLSLGESQVTEKCTSAVWGKELAESLADGGCNSAAQGVYHDSDKEFVAQFVLFDVADSDASAAVAEQLTPKGTPGFLLPLDSDLKGLHEGYSQATTQVMGHYVAVFWVARADGGEPKNDDSMATLNVVTMDAAVSVYEQVHAAEGD</sequence>
<keyword evidence="4" id="KW-1185">Reference proteome</keyword>
<dbReference type="OrthoDB" id="3421991at2"/>
<protein>
    <submittedName>
        <fullName evidence="3">Uncharacterized protein</fullName>
    </submittedName>
</protein>
<feature type="compositionally biased region" description="Basic and acidic residues" evidence="1">
    <location>
        <begin position="19"/>
        <end position="39"/>
    </location>
</feature>
<accession>A0A2P8CNJ5</accession>
<feature type="region of interest" description="Disordered" evidence="1">
    <location>
        <begin position="1"/>
        <end position="133"/>
    </location>
</feature>
<evidence type="ECO:0000256" key="1">
    <source>
        <dbReference type="SAM" id="MobiDB-lite"/>
    </source>
</evidence>
<evidence type="ECO:0000256" key="2">
    <source>
        <dbReference type="SAM" id="Phobius"/>
    </source>
</evidence>
<dbReference type="AlphaFoldDB" id="A0A2P8CNJ5"/>
<proteinExistence type="predicted"/>
<feature type="compositionally biased region" description="Basic and acidic residues" evidence="1">
    <location>
        <begin position="107"/>
        <end position="118"/>
    </location>
</feature>
<evidence type="ECO:0000313" key="3">
    <source>
        <dbReference type="EMBL" id="PSK86546.1"/>
    </source>
</evidence>
<keyword evidence="2" id="KW-0472">Membrane</keyword>
<feature type="transmembrane region" description="Helical" evidence="2">
    <location>
        <begin position="168"/>
        <end position="193"/>
    </location>
</feature>
<reference evidence="3 4" key="1">
    <citation type="submission" date="2018-03" db="EMBL/GenBank/DDBJ databases">
        <title>Genomic Encyclopedia of Archaeal and Bacterial Type Strains, Phase II (KMG-II): from individual species to whole genera.</title>
        <authorList>
            <person name="Goeker M."/>
        </authorList>
    </citation>
    <scope>NUCLEOTIDE SEQUENCE [LARGE SCALE GENOMIC DNA]</scope>
    <source>
        <strain evidence="3 4">DSM 45312</strain>
    </source>
</reference>
<gene>
    <name evidence="3" type="ORF">CLV63_13433</name>
</gene>
<keyword evidence="2" id="KW-0812">Transmembrane</keyword>
<name>A0A2P8CNJ5_9ACTN</name>